<evidence type="ECO:0000256" key="4">
    <source>
        <dbReference type="ARBA" id="ARBA00051722"/>
    </source>
</evidence>
<name>A0A167V0U7_9FLAO</name>
<evidence type="ECO:0000313" key="6">
    <source>
        <dbReference type="Proteomes" id="UP000077164"/>
    </source>
</evidence>
<dbReference type="STRING" id="249352.SAMN05444395_10558"/>
<dbReference type="EC" id="3.1.3.48" evidence="2"/>
<evidence type="ECO:0000256" key="2">
    <source>
        <dbReference type="ARBA" id="ARBA00013064"/>
    </source>
</evidence>
<gene>
    <name evidence="5" type="ORF">FBFR_13775</name>
</gene>
<dbReference type="Gene3D" id="3.20.20.140">
    <property type="entry name" value="Metal-dependent hydrolases"/>
    <property type="match status" value="1"/>
</dbReference>
<dbReference type="InterPro" id="IPR016667">
    <property type="entry name" value="Caps_polysacc_synth_CpsB/CapC"/>
</dbReference>
<dbReference type="InterPro" id="IPR016195">
    <property type="entry name" value="Pol/histidinol_Pase-like"/>
</dbReference>
<dbReference type="PANTHER" id="PTHR39181:SF1">
    <property type="entry name" value="TYROSINE-PROTEIN PHOSPHATASE YWQE"/>
    <property type="match status" value="1"/>
</dbReference>
<dbReference type="SUPFAM" id="SSF89550">
    <property type="entry name" value="PHP domain-like"/>
    <property type="match status" value="1"/>
</dbReference>
<evidence type="ECO:0000313" key="5">
    <source>
        <dbReference type="EMBL" id="OAB25979.1"/>
    </source>
</evidence>
<keyword evidence="3" id="KW-0378">Hydrolase</keyword>
<comment type="similarity">
    <text evidence="1">Belongs to the metallo-dependent hydrolases superfamily. CpsB/CapC family.</text>
</comment>
<reference evidence="5 6" key="1">
    <citation type="submission" date="2016-03" db="EMBL/GenBank/DDBJ databases">
        <title>Draft genome sequence of Flavobacterium fryxellicola DSM 16209.</title>
        <authorList>
            <person name="Shin S.-K."/>
            <person name="Yi H."/>
        </authorList>
    </citation>
    <scope>NUCLEOTIDE SEQUENCE [LARGE SCALE GENOMIC DNA]</scope>
    <source>
        <strain evidence="5 6">DSM 16209</strain>
    </source>
</reference>
<comment type="caution">
    <text evidence="5">The sequence shown here is derived from an EMBL/GenBank/DDBJ whole genome shotgun (WGS) entry which is preliminary data.</text>
</comment>
<organism evidence="5 6">
    <name type="scientific">Flavobacterium fryxellicola</name>
    <dbReference type="NCBI Taxonomy" id="249352"/>
    <lineage>
        <taxon>Bacteria</taxon>
        <taxon>Pseudomonadati</taxon>
        <taxon>Bacteroidota</taxon>
        <taxon>Flavobacteriia</taxon>
        <taxon>Flavobacteriales</taxon>
        <taxon>Flavobacteriaceae</taxon>
        <taxon>Flavobacterium</taxon>
    </lineage>
</organism>
<protein>
    <recommendedName>
        <fullName evidence="2">protein-tyrosine-phosphatase</fullName>
        <ecNumber evidence="2">3.1.3.48</ecNumber>
    </recommendedName>
</protein>
<evidence type="ECO:0000256" key="3">
    <source>
        <dbReference type="ARBA" id="ARBA00022801"/>
    </source>
</evidence>
<dbReference type="Proteomes" id="UP000077164">
    <property type="component" value="Unassembled WGS sequence"/>
</dbReference>
<dbReference type="Pfam" id="PF19567">
    <property type="entry name" value="CpsB_CapC"/>
    <property type="match status" value="1"/>
</dbReference>
<dbReference type="GO" id="GO:0030145">
    <property type="term" value="F:manganese ion binding"/>
    <property type="evidence" value="ECO:0007669"/>
    <property type="project" value="InterPro"/>
</dbReference>
<dbReference type="GO" id="GO:0004725">
    <property type="term" value="F:protein tyrosine phosphatase activity"/>
    <property type="evidence" value="ECO:0007669"/>
    <property type="project" value="UniProtKB-EC"/>
</dbReference>
<evidence type="ECO:0000256" key="1">
    <source>
        <dbReference type="ARBA" id="ARBA00005750"/>
    </source>
</evidence>
<dbReference type="OrthoDB" id="9788539at2"/>
<dbReference type="PIRSF" id="PIRSF016557">
    <property type="entry name" value="Caps_synth_CpsB"/>
    <property type="match status" value="1"/>
</dbReference>
<accession>A0A167V0U7</accession>
<comment type="catalytic activity">
    <reaction evidence="4">
        <text>O-phospho-L-tyrosyl-[protein] + H2O = L-tyrosyl-[protein] + phosphate</text>
        <dbReference type="Rhea" id="RHEA:10684"/>
        <dbReference type="Rhea" id="RHEA-COMP:10136"/>
        <dbReference type="Rhea" id="RHEA-COMP:20101"/>
        <dbReference type="ChEBI" id="CHEBI:15377"/>
        <dbReference type="ChEBI" id="CHEBI:43474"/>
        <dbReference type="ChEBI" id="CHEBI:46858"/>
        <dbReference type="ChEBI" id="CHEBI:61978"/>
        <dbReference type="EC" id="3.1.3.48"/>
    </reaction>
</comment>
<dbReference type="PANTHER" id="PTHR39181">
    <property type="entry name" value="TYROSINE-PROTEIN PHOSPHATASE YWQE"/>
    <property type="match status" value="1"/>
</dbReference>
<dbReference type="EMBL" id="LVJE01000038">
    <property type="protein sequence ID" value="OAB25979.1"/>
    <property type="molecule type" value="Genomic_DNA"/>
</dbReference>
<sequence length="246" mass="28135">MFSLFKSKPVLKDLIPDDHIDIHSHLLPGIDDGAKNFEDTLRLTAALQGFGVSQLITTPHIIQHVWDNTHEQILSNKVATVLELQHHHISIPFKAAAEYLMDDQFVRLFQSKDLLTLKDNYVLVEMSYINAPIQLYDILFDLQVAGYIPVLAHPERYLFFHNNFNEYVKLKRAGCLFQLNLLSIVGYYGAGITKIAEQLLQKGLYSYVGSDVHHNNHIAAFDQKVQIKDIMPLQEAISNNQFFKFG</sequence>
<dbReference type="RefSeq" id="WP_066082319.1">
    <property type="nucleotide sequence ID" value="NZ_FRDK01000005.1"/>
</dbReference>
<dbReference type="AlphaFoldDB" id="A0A167V0U7"/>
<proteinExistence type="inferred from homology"/>
<keyword evidence="6" id="KW-1185">Reference proteome</keyword>